<dbReference type="Proteomes" id="UP000015106">
    <property type="component" value="Chromosome 2"/>
</dbReference>
<accession>A0A8R7P8Y2</accession>
<keyword evidence="3" id="KW-1185">Reference proteome</keyword>
<dbReference type="EnsemblPlants" id="TuG1812G0200000155.01.T01">
    <property type="protein sequence ID" value="TuG1812G0200000155.01.T01"/>
    <property type="gene ID" value="TuG1812G0200000155.01"/>
</dbReference>
<feature type="region of interest" description="Disordered" evidence="1">
    <location>
        <begin position="229"/>
        <end position="248"/>
    </location>
</feature>
<evidence type="ECO:0000313" key="2">
    <source>
        <dbReference type="EnsemblPlants" id="TuG1812G0200000155.01.T01"/>
    </source>
</evidence>
<sequence length="248" mass="27643">MAVDEGLLAVGDPRRQREDVAVPDPVTCGADPPPHQGLELRPLLRHVRVEEAIDDVEDTRVFVIMEVYIRWRDGDGHRHHLGSVEPWQRIDAAGAIDDVEAQHAVPAVSHDDLALRGGGQEMNGVIVPHGVVELRPYDQLGFWRVNLGRPRLRRRQISGAGDPSSCRVGLGWCQCCWQHLAMHLFRRGVKKINLEEVQAPVAVIQPKVEDPPHAAVYPLSPTIYRASWHRSTEQSGGGGEPGAERRRR</sequence>
<protein>
    <submittedName>
        <fullName evidence="2">Uncharacterized protein</fullName>
    </submittedName>
</protein>
<reference evidence="2" key="3">
    <citation type="submission" date="2022-06" db="UniProtKB">
        <authorList>
            <consortium name="EnsemblPlants"/>
        </authorList>
    </citation>
    <scope>IDENTIFICATION</scope>
</reference>
<dbReference type="Gramene" id="TuG1812G0200000155.01.T01">
    <property type="protein sequence ID" value="TuG1812G0200000155.01.T01"/>
    <property type="gene ID" value="TuG1812G0200000155.01"/>
</dbReference>
<name>A0A8R7P8Y2_TRIUA</name>
<proteinExistence type="predicted"/>
<evidence type="ECO:0000256" key="1">
    <source>
        <dbReference type="SAM" id="MobiDB-lite"/>
    </source>
</evidence>
<dbReference type="AlphaFoldDB" id="A0A8R7P8Y2"/>
<organism evidence="2 3">
    <name type="scientific">Triticum urartu</name>
    <name type="common">Red wild einkorn</name>
    <name type="synonym">Crithodium urartu</name>
    <dbReference type="NCBI Taxonomy" id="4572"/>
    <lineage>
        <taxon>Eukaryota</taxon>
        <taxon>Viridiplantae</taxon>
        <taxon>Streptophyta</taxon>
        <taxon>Embryophyta</taxon>
        <taxon>Tracheophyta</taxon>
        <taxon>Spermatophyta</taxon>
        <taxon>Magnoliopsida</taxon>
        <taxon>Liliopsida</taxon>
        <taxon>Poales</taxon>
        <taxon>Poaceae</taxon>
        <taxon>BOP clade</taxon>
        <taxon>Pooideae</taxon>
        <taxon>Triticodae</taxon>
        <taxon>Triticeae</taxon>
        <taxon>Triticinae</taxon>
        <taxon>Triticum</taxon>
    </lineage>
</organism>
<reference evidence="3" key="1">
    <citation type="journal article" date="2013" name="Nature">
        <title>Draft genome of the wheat A-genome progenitor Triticum urartu.</title>
        <authorList>
            <person name="Ling H.Q."/>
            <person name="Zhao S."/>
            <person name="Liu D."/>
            <person name="Wang J."/>
            <person name="Sun H."/>
            <person name="Zhang C."/>
            <person name="Fan H."/>
            <person name="Li D."/>
            <person name="Dong L."/>
            <person name="Tao Y."/>
            <person name="Gao C."/>
            <person name="Wu H."/>
            <person name="Li Y."/>
            <person name="Cui Y."/>
            <person name="Guo X."/>
            <person name="Zheng S."/>
            <person name="Wang B."/>
            <person name="Yu K."/>
            <person name="Liang Q."/>
            <person name="Yang W."/>
            <person name="Lou X."/>
            <person name="Chen J."/>
            <person name="Feng M."/>
            <person name="Jian J."/>
            <person name="Zhang X."/>
            <person name="Luo G."/>
            <person name="Jiang Y."/>
            <person name="Liu J."/>
            <person name="Wang Z."/>
            <person name="Sha Y."/>
            <person name="Zhang B."/>
            <person name="Wu H."/>
            <person name="Tang D."/>
            <person name="Shen Q."/>
            <person name="Xue P."/>
            <person name="Zou S."/>
            <person name="Wang X."/>
            <person name="Liu X."/>
            <person name="Wang F."/>
            <person name="Yang Y."/>
            <person name="An X."/>
            <person name="Dong Z."/>
            <person name="Zhang K."/>
            <person name="Zhang X."/>
            <person name="Luo M.C."/>
            <person name="Dvorak J."/>
            <person name="Tong Y."/>
            <person name="Wang J."/>
            <person name="Yang H."/>
            <person name="Li Z."/>
            <person name="Wang D."/>
            <person name="Zhang A."/>
            <person name="Wang J."/>
        </authorList>
    </citation>
    <scope>NUCLEOTIDE SEQUENCE</scope>
    <source>
        <strain evidence="3">cv. G1812</strain>
    </source>
</reference>
<reference evidence="2" key="2">
    <citation type="submission" date="2018-03" db="EMBL/GenBank/DDBJ databases">
        <title>The Triticum urartu genome reveals the dynamic nature of wheat genome evolution.</title>
        <authorList>
            <person name="Ling H."/>
            <person name="Ma B."/>
            <person name="Shi X."/>
            <person name="Liu H."/>
            <person name="Dong L."/>
            <person name="Sun H."/>
            <person name="Cao Y."/>
            <person name="Gao Q."/>
            <person name="Zheng S."/>
            <person name="Li Y."/>
            <person name="Yu Y."/>
            <person name="Du H."/>
            <person name="Qi M."/>
            <person name="Li Y."/>
            <person name="Yu H."/>
            <person name="Cui Y."/>
            <person name="Wang N."/>
            <person name="Chen C."/>
            <person name="Wu H."/>
            <person name="Zhao Y."/>
            <person name="Zhang J."/>
            <person name="Li Y."/>
            <person name="Zhou W."/>
            <person name="Zhang B."/>
            <person name="Hu W."/>
            <person name="Eijk M."/>
            <person name="Tang J."/>
            <person name="Witsenboer H."/>
            <person name="Zhao S."/>
            <person name="Li Z."/>
            <person name="Zhang A."/>
            <person name="Wang D."/>
            <person name="Liang C."/>
        </authorList>
    </citation>
    <scope>NUCLEOTIDE SEQUENCE [LARGE SCALE GENOMIC DNA]</scope>
    <source>
        <strain evidence="2">cv. G1812</strain>
    </source>
</reference>
<evidence type="ECO:0000313" key="3">
    <source>
        <dbReference type="Proteomes" id="UP000015106"/>
    </source>
</evidence>